<protein>
    <recommendedName>
        <fullName evidence="3">Rhodanese-related sulfurtransferase</fullName>
    </recommendedName>
</protein>
<name>D5EQD0_CORAD</name>
<dbReference type="RefSeq" id="WP_013042622.1">
    <property type="nucleotide sequence ID" value="NC_014008.1"/>
</dbReference>
<dbReference type="KEGG" id="caa:Caka_0875"/>
<dbReference type="STRING" id="583355.Caka_0875"/>
<evidence type="ECO:0000313" key="2">
    <source>
        <dbReference type="Proteomes" id="UP000000925"/>
    </source>
</evidence>
<dbReference type="OrthoDB" id="3533713at2"/>
<evidence type="ECO:0000313" key="1">
    <source>
        <dbReference type="EMBL" id="ADE53898.1"/>
    </source>
</evidence>
<reference evidence="1 2" key="1">
    <citation type="journal article" date="2010" name="Stand. Genomic Sci.">
        <title>Complete genome sequence of Coraliomargarita akajimensis type strain (04OKA010-24).</title>
        <authorList>
            <person name="Mavromatis K."/>
            <person name="Abt B."/>
            <person name="Brambilla E."/>
            <person name="Lapidus A."/>
            <person name="Copeland A."/>
            <person name="Deshpande S."/>
            <person name="Nolan M."/>
            <person name="Lucas S."/>
            <person name="Tice H."/>
            <person name="Cheng J.F."/>
            <person name="Han C."/>
            <person name="Detter J.C."/>
            <person name="Woyke T."/>
            <person name="Goodwin L."/>
            <person name="Pitluck S."/>
            <person name="Held B."/>
            <person name="Brettin T."/>
            <person name="Tapia R."/>
            <person name="Ivanova N."/>
            <person name="Mikhailova N."/>
            <person name="Pati A."/>
            <person name="Liolios K."/>
            <person name="Chen A."/>
            <person name="Palaniappan K."/>
            <person name="Land M."/>
            <person name="Hauser L."/>
            <person name="Chang Y.J."/>
            <person name="Jeffries C.D."/>
            <person name="Rohde M."/>
            <person name="Goker M."/>
            <person name="Bristow J."/>
            <person name="Eisen J.A."/>
            <person name="Markowitz V."/>
            <person name="Hugenholtz P."/>
            <person name="Klenk H.P."/>
            <person name="Kyrpides N.C."/>
        </authorList>
    </citation>
    <scope>NUCLEOTIDE SEQUENCE [LARGE SCALE GENOMIC DNA]</scope>
    <source>
        <strain evidence="2">DSM 45221 / IAM 15411 / JCM 23193 / KCTC 12865</strain>
    </source>
</reference>
<keyword evidence="2" id="KW-1185">Reference proteome</keyword>
<dbReference type="EMBL" id="CP001998">
    <property type="protein sequence ID" value="ADE53898.1"/>
    <property type="molecule type" value="Genomic_DNA"/>
</dbReference>
<sequence length="95" mass="10935">MNIQKLSEWYLKQCDGDWEHSFGVKIDTLDNPGWSVSIDLKETDLESLIFETIDIERDAANWVFCKVEECRFQGACGPQNIDELLAIFIAWSDSC</sequence>
<evidence type="ECO:0008006" key="3">
    <source>
        <dbReference type="Google" id="ProtNLM"/>
    </source>
</evidence>
<organism evidence="1 2">
    <name type="scientific">Coraliomargarita akajimensis (strain DSM 45221 / IAM 15411 / JCM 23193 / KCTC 12865 / 04OKA010-24)</name>
    <dbReference type="NCBI Taxonomy" id="583355"/>
    <lineage>
        <taxon>Bacteria</taxon>
        <taxon>Pseudomonadati</taxon>
        <taxon>Verrucomicrobiota</taxon>
        <taxon>Opitutia</taxon>
        <taxon>Puniceicoccales</taxon>
        <taxon>Coraliomargaritaceae</taxon>
        <taxon>Coraliomargarita</taxon>
    </lineage>
</organism>
<dbReference type="InterPro" id="IPR028228">
    <property type="entry name" value="Imm53"/>
</dbReference>
<gene>
    <name evidence="1" type="ordered locus">Caka_0875</name>
</gene>
<dbReference type="HOGENOM" id="CLU_162450_0_0_0"/>
<accession>D5EQD0</accession>
<dbReference type="Proteomes" id="UP000000925">
    <property type="component" value="Chromosome"/>
</dbReference>
<dbReference type="Pfam" id="PF15580">
    <property type="entry name" value="Imm53"/>
    <property type="match status" value="1"/>
</dbReference>
<dbReference type="AlphaFoldDB" id="D5EQD0"/>
<proteinExistence type="predicted"/>
<dbReference type="eggNOG" id="ENOG503307X">
    <property type="taxonomic scope" value="Bacteria"/>
</dbReference>